<sequence length="495" mass="55686">MSMAERQDGCTWATKEQTLWLDEKAKTFIIVKGAECQVFVSRSQTEFFERWPEHLALFGRPEPKLGNGQALLSEAQRKELDLAHEKCKKQTLEAFRWRSRNEGTNARRANHSSMVSCLMCNIASSEAQNRQPQDLEIYCHLYYGVLMKDEVDARYKAMKAASLAHKEANSLGDTLTIGEGQSLSMSAHWEVVLKGWQRDKNDPIVLRAIQDVRELQEREGTNDDVLTTEEIQRRIQEIGPLIHAVHDFIYNHMGWCAYTKFGGVNEAGILKVYSVDVGTLPNGKTIQTEDERLWDQHNANYLAWLEKKYPPAWIEQRGKDIEKNIPLRLRKAERAEKGNGRSSLSELDSRQARTIPSSTPMTAPQFQTPVPESDSFLPDIPVDMGLLEGNSVQEMMALYDNPNLWDAVTVSDDLMSNFAPGGSMGVLSNPFDSVTVSDHSDFISGESAGVPSDPFYMMMGCATATHSDSFSSSSMIASILWGIPRYTYGLKIQLK</sequence>
<accession>A0A0D7AP28</accession>
<dbReference type="EMBL" id="KN881627">
    <property type="protein sequence ID" value="KIY53317.1"/>
    <property type="molecule type" value="Genomic_DNA"/>
</dbReference>
<keyword evidence="3" id="KW-1185">Reference proteome</keyword>
<dbReference type="AlphaFoldDB" id="A0A0D7AP28"/>
<evidence type="ECO:0000256" key="1">
    <source>
        <dbReference type="SAM" id="MobiDB-lite"/>
    </source>
</evidence>
<evidence type="ECO:0000313" key="2">
    <source>
        <dbReference type="EMBL" id="KIY53317.1"/>
    </source>
</evidence>
<feature type="region of interest" description="Disordered" evidence="1">
    <location>
        <begin position="332"/>
        <end position="367"/>
    </location>
</feature>
<name>A0A0D7AP28_9AGAR</name>
<proteinExistence type="predicted"/>
<dbReference type="Proteomes" id="UP000054144">
    <property type="component" value="Unassembled WGS sequence"/>
</dbReference>
<organism evidence="2 3">
    <name type="scientific">Fistulina hepatica ATCC 64428</name>
    <dbReference type="NCBI Taxonomy" id="1128425"/>
    <lineage>
        <taxon>Eukaryota</taxon>
        <taxon>Fungi</taxon>
        <taxon>Dikarya</taxon>
        <taxon>Basidiomycota</taxon>
        <taxon>Agaricomycotina</taxon>
        <taxon>Agaricomycetes</taxon>
        <taxon>Agaricomycetidae</taxon>
        <taxon>Agaricales</taxon>
        <taxon>Fistulinaceae</taxon>
        <taxon>Fistulina</taxon>
    </lineage>
</organism>
<evidence type="ECO:0000313" key="3">
    <source>
        <dbReference type="Proteomes" id="UP000054144"/>
    </source>
</evidence>
<feature type="compositionally biased region" description="Polar residues" evidence="1">
    <location>
        <begin position="340"/>
        <end position="367"/>
    </location>
</feature>
<dbReference type="OrthoDB" id="2693411at2759"/>
<reference evidence="2 3" key="1">
    <citation type="journal article" date="2015" name="Fungal Genet. Biol.">
        <title>Evolution of novel wood decay mechanisms in Agaricales revealed by the genome sequences of Fistulina hepatica and Cylindrobasidium torrendii.</title>
        <authorList>
            <person name="Floudas D."/>
            <person name="Held B.W."/>
            <person name="Riley R."/>
            <person name="Nagy L.G."/>
            <person name="Koehler G."/>
            <person name="Ransdell A.S."/>
            <person name="Younus H."/>
            <person name="Chow J."/>
            <person name="Chiniquy J."/>
            <person name="Lipzen A."/>
            <person name="Tritt A."/>
            <person name="Sun H."/>
            <person name="Haridas S."/>
            <person name="LaButti K."/>
            <person name="Ohm R.A."/>
            <person name="Kues U."/>
            <person name="Blanchette R.A."/>
            <person name="Grigoriev I.V."/>
            <person name="Minto R.E."/>
            <person name="Hibbett D.S."/>
        </authorList>
    </citation>
    <scope>NUCLEOTIDE SEQUENCE [LARGE SCALE GENOMIC DNA]</scope>
    <source>
        <strain evidence="2 3">ATCC 64428</strain>
    </source>
</reference>
<gene>
    <name evidence="2" type="ORF">FISHEDRAFT_69169</name>
</gene>
<protein>
    <submittedName>
        <fullName evidence="2">Uncharacterized protein</fullName>
    </submittedName>
</protein>